<dbReference type="Proteomes" id="UP000433577">
    <property type="component" value="Chromosome 2"/>
</dbReference>
<sequence length="118" mass="13920">MHYGQKGFGVWLRVWWDRRFGEVFNRFTRPHGQRITTTQLRQLVRLWITVRAASHLYMHGRHLETRPFVMTGEDVLRFVATLERDFDCVPIIEGVLTADYWNRFSITAPTRPCAGLGQ</sequence>
<dbReference type="AlphaFoldDB" id="A0A7Z2GL22"/>
<organism evidence="1 2">
    <name type="scientific">Paraburkholderia acidisoli</name>
    <dbReference type="NCBI Taxonomy" id="2571748"/>
    <lineage>
        <taxon>Bacteria</taxon>
        <taxon>Pseudomonadati</taxon>
        <taxon>Pseudomonadota</taxon>
        <taxon>Betaproteobacteria</taxon>
        <taxon>Burkholderiales</taxon>
        <taxon>Burkholderiaceae</taxon>
        <taxon>Paraburkholderia</taxon>
    </lineage>
</organism>
<proteinExistence type="predicted"/>
<protein>
    <submittedName>
        <fullName evidence="1">Uncharacterized protein</fullName>
    </submittedName>
</protein>
<name>A0A7Z2GL22_9BURK</name>
<dbReference type="RefSeq" id="WP_158952767.1">
    <property type="nucleotide sequence ID" value="NZ_CP046914.1"/>
</dbReference>
<dbReference type="KEGG" id="pacs:FAZ98_18630"/>
<evidence type="ECO:0000313" key="2">
    <source>
        <dbReference type="Proteomes" id="UP000433577"/>
    </source>
</evidence>
<evidence type="ECO:0000313" key="1">
    <source>
        <dbReference type="EMBL" id="QGZ63777.1"/>
    </source>
</evidence>
<gene>
    <name evidence="1" type="ORF">FAZ98_18630</name>
</gene>
<accession>A0A7Z2GL22</accession>
<dbReference type="OrthoDB" id="9845968at2"/>
<dbReference type="EMBL" id="CP046914">
    <property type="protein sequence ID" value="QGZ63777.1"/>
    <property type="molecule type" value="Genomic_DNA"/>
</dbReference>
<reference evidence="1 2" key="1">
    <citation type="submission" date="2019-12" db="EMBL/GenBank/DDBJ databases">
        <title>Paraburkholderia acidiphila 7Q-K02 sp. nov and Paraburkholderia acidisoli DHF22 sp. nov., two strains isolated from forest soil.</title>
        <authorList>
            <person name="Gao Z."/>
            <person name="Qiu L."/>
        </authorList>
    </citation>
    <scope>NUCLEOTIDE SEQUENCE [LARGE SCALE GENOMIC DNA]</scope>
    <source>
        <strain evidence="1 2">DHF22</strain>
    </source>
</reference>
<keyword evidence="2" id="KW-1185">Reference proteome</keyword>